<dbReference type="Pfam" id="PF00093">
    <property type="entry name" value="VWC"/>
    <property type="match status" value="1"/>
</dbReference>
<accession>A0A0R1E8H8</accession>
<dbReference type="SMART" id="SM00214">
    <property type="entry name" value="VWC"/>
    <property type="match status" value="1"/>
</dbReference>
<evidence type="ECO:0000313" key="4">
    <source>
        <dbReference type="EMBL" id="KRK05365.1"/>
    </source>
</evidence>
<dbReference type="Proteomes" id="UP000002282">
    <property type="component" value="Unassembled WGS sequence"/>
</dbReference>
<keyword evidence="2" id="KW-0812">Transmembrane</keyword>
<dbReference type="AlphaFoldDB" id="A0A0R1E8H8"/>
<feature type="non-terminal residue" evidence="4">
    <location>
        <position position="1"/>
    </location>
</feature>
<dbReference type="Gene3D" id="6.20.200.20">
    <property type="match status" value="1"/>
</dbReference>
<reference evidence="4 5" key="2">
    <citation type="journal article" date="2007" name="PLoS Biol.">
        <title>Principles of genome evolution in the Drosophila melanogaster species group.</title>
        <authorList>
            <person name="Ranz J.M."/>
            <person name="Maurin D."/>
            <person name="Chan Y.S."/>
            <person name="von Grotthuss M."/>
            <person name="Hillier L.W."/>
            <person name="Roote J."/>
            <person name="Ashburner M."/>
            <person name="Bergman C.M."/>
        </authorList>
    </citation>
    <scope>NUCLEOTIDE SEQUENCE [LARGE SCALE GENOMIC DNA]</scope>
    <source>
        <strain evidence="5">Tai18E2 / Tucson 14021-0261.01</strain>
    </source>
</reference>
<feature type="compositionally biased region" description="Acidic residues" evidence="1">
    <location>
        <begin position="278"/>
        <end position="291"/>
    </location>
</feature>
<keyword evidence="5" id="KW-1185">Reference proteome</keyword>
<keyword evidence="2" id="KW-1133">Transmembrane helix</keyword>
<dbReference type="InterPro" id="IPR001007">
    <property type="entry name" value="VWF_dom"/>
</dbReference>
<feature type="domain" description="VWFC" evidence="3">
    <location>
        <begin position="204"/>
        <end position="264"/>
    </location>
</feature>
<sequence length="400" mass="44527">DLHYPPTHFAHSYLSTPKLQLRLHVLLTTTNGCNFSTHNFVTVDQELLPDLCESVKCPPDAEMQCPADSSIRQNLLAVDLIKSNAVELPIGGEVAPAPEGVSYNRGLISDEAYVQCCLNRKCICKTCYIPDCPLDADEDVVVVELVPENNQTPGECCGTYECHAEPNCTVVRDTDFHWLKQCQRCKCESGLKICHKSCDERAEGVCQSKISGMFYKDGETWTENCKTCECEKGEPKCTMSFCGNLNCPSERQVMLKDTCCPVCWPRCAPMPHEKPDDESYADYVDESETPEVDSLPPLLPDPFTTEQSAELIATSTTTSSSSTTSTTTTAAPLATTISCNNAFDQPKVVEVVNQNNYYFYWLLPYSVIVSIAIVVMSFYIYQQRAKKRSYDPVSILDHSI</sequence>
<dbReference type="KEGG" id="dya:Dyak_GE27682"/>
<dbReference type="SUPFAM" id="SSF57603">
    <property type="entry name" value="FnI-like domain"/>
    <property type="match status" value="1"/>
</dbReference>
<name>A0A0R1E8H8_DROYA</name>
<dbReference type="EMBL" id="CH891917">
    <property type="protein sequence ID" value="KRK05365.1"/>
    <property type="molecule type" value="Genomic_DNA"/>
</dbReference>
<feature type="region of interest" description="Disordered" evidence="1">
    <location>
        <begin position="274"/>
        <end position="298"/>
    </location>
</feature>
<dbReference type="PROSITE" id="PS01208">
    <property type="entry name" value="VWFC_1"/>
    <property type="match status" value="1"/>
</dbReference>
<proteinExistence type="predicted"/>
<protein>
    <recommendedName>
        <fullName evidence="3">VWFC domain-containing protein</fullName>
    </recommendedName>
</protein>
<evidence type="ECO:0000313" key="5">
    <source>
        <dbReference type="Proteomes" id="UP000002282"/>
    </source>
</evidence>
<keyword evidence="2" id="KW-0472">Membrane</keyword>
<organism evidence="4 5">
    <name type="scientific">Drosophila yakuba</name>
    <name type="common">Fruit fly</name>
    <dbReference type="NCBI Taxonomy" id="7245"/>
    <lineage>
        <taxon>Eukaryota</taxon>
        <taxon>Metazoa</taxon>
        <taxon>Ecdysozoa</taxon>
        <taxon>Arthropoda</taxon>
        <taxon>Hexapoda</taxon>
        <taxon>Insecta</taxon>
        <taxon>Pterygota</taxon>
        <taxon>Neoptera</taxon>
        <taxon>Endopterygota</taxon>
        <taxon>Diptera</taxon>
        <taxon>Brachycera</taxon>
        <taxon>Muscomorpha</taxon>
        <taxon>Ephydroidea</taxon>
        <taxon>Drosophilidae</taxon>
        <taxon>Drosophila</taxon>
        <taxon>Sophophora</taxon>
    </lineage>
</organism>
<dbReference type="OrthoDB" id="5976811at2759"/>
<reference evidence="4 5" key="1">
    <citation type="journal article" date="2007" name="Nature">
        <title>Evolution of genes and genomes on the Drosophila phylogeny.</title>
        <authorList>
            <consortium name="Drosophila 12 Genomes Consortium"/>
            <person name="Clark A.G."/>
            <person name="Eisen M.B."/>
            <person name="Smith D.R."/>
            <person name="Bergman C.M."/>
            <person name="Oliver B."/>
            <person name="Markow T.A."/>
            <person name="Kaufman T.C."/>
            <person name="Kellis M."/>
            <person name="Gelbart W."/>
            <person name="Iyer V.N."/>
            <person name="Pollard D.A."/>
            <person name="Sackton T.B."/>
            <person name="Larracuente A.M."/>
            <person name="Singh N.D."/>
            <person name="Abad J.P."/>
            <person name="Abt D.N."/>
            <person name="Adryan B."/>
            <person name="Aguade M."/>
            <person name="Akashi H."/>
            <person name="Anderson W.W."/>
            <person name="Aquadro C.F."/>
            <person name="Ardell D.H."/>
            <person name="Arguello R."/>
            <person name="Artieri C.G."/>
            <person name="Barbash D.A."/>
            <person name="Barker D."/>
            <person name="Barsanti P."/>
            <person name="Batterham P."/>
            <person name="Batzoglou S."/>
            <person name="Begun D."/>
            <person name="Bhutkar A."/>
            <person name="Blanco E."/>
            <person name="Bosak S.A."/>
            <person name="Bradley R.K."/>
            <person name="Brand A.D."/>
            <person name="Brent M.R."/>
            <person name="Brooks A.N."/>
            <person name="Brown R.H."/>
            <person name="Butlin R.K."/>
            <person name="Caggese C."/>
            <person name="Calvi B.R."/>
            <person name="Bernardo de Carvalho A."/>
            <person name="Caspi A."/>
            <person name="Castrezana S."/>
            <person name="Celniker S.E."/>
            <person name="Chang J.L."/>
            <person name="Chapple C."/>
            <person name="Chatterji S."/>
            <person name="Chinwalla A."/>
            <person name="Civetta A."/>
            <person name="Clifton S.W."/>
            <person name="Comeron J.M."/>
            <person name="Costello J.C."/>
            <person name="Coyne J.A."/>
            <person name="Daub J."/>
            <person name="David R.G."/>
            <person name="Delcher A.L."/>
            <person name="Delehaunty K."/>
            <person name="Do C.B."/>
            <person name="Ebling H."/>
            <person name="Edwards K."/>
            <person name="Eickbush T."/>
            <person name="Evans J.D."/>
            <person name="Filipski A."/>
            <person name="Findeiss S."/>
            <person name="Freyhult E."/>
            <person name="Fulton L."/>
            <person name="Fulton R."/>
            <person name="Garcia A.C."/>
            <person name="Gardiner A."/>
            <person name="Garfield D.A."/>
            <person name="Garvin B.E."/>
            <person name="Gibson G."/>
            <person name="Gilbert D."/>
            <person name="Gnerre S."/>
            <person name="Godfrey J."/>
            <person name="Good R."/>
            <person name="Gotea V."/>
            <person name="Gravely B."/>
            <person name="Greenberg A.J."/>
            <person name="Griffiths-Jones S."/>
            <person name="Gross S."/>
            <person name="Guigo R."/>
            <person name="Gustafson E.A."/>
            <person name="Haerty W."/>
            <person name="Hahn M.W."/>
            <person name="Halligan D.L."/>
            <person name="Halpern A.L."/>
            <person name="Halter G.M."/>
            <person name="Han M.V."/>
            <person name="Heger A."/>
            <person name="Hillier L."/>
            <person name="Hinrichs A.S."/>
            <person name="Holmes I."/>
            <person name="Hoskins R.A."/>
            <person name="Hubisz M.J."/>
            <person name="Hultmark D."/>
            <person name="Huntley M.A."/>
            <person name="Jaffe D.B."/>
            <person name="Jagadeeshan S."/>
            <person name="Jeck W.R."/>
            <person name="Johnson J."/>
            <person name="Jones C.D."/>
            <person name="Jordan W.C."/>
            <person name="Karpen G.H."/>
            <person name="Kataoka E."/>
            <person name="Keightley P.D."/>
            <person name="Kheradpour P."/>
            <person name="Kirkness E.F."/>
            <person name="Koerich L.B."/>
            <person name="Kristiansen K."/>
            <person name="Kudrna D."/>
            <person name="Kulathinal R.J."/>
            <person name="Kumar S."/>
            <person name="Kwok R."/>
            <person name="Lander E."/>
            <person name="Langley C.H."/>
            <person name="Lapoint R."/>
            <person name="Lazzaro B.P."/>
            <person name="Lee S.J."/>
            <person name="Levesque L."/>
            <person name="Li R."/>
            <person name="Lin C.F."/>
            <person name="Lin M.F."/>
            <person name="Lindblad-Toh K."/>
            <person name="Llopart A."/>
            <person name="Long M."/>
            <person name="Low L."/>
            <person name="Lozovsky E."/>
            <person name="Lu J."/>
            <person name="Luo M."/>
            <person name="Machado C.A."/>
            <person name="Makalowski W."/>
            <person name="Marzo M."/>
            <person name="Matsuda M."/>
            <person name="Matzkin L."/>
            <person name="McAllister B."/>
            <person name="McBride C.S."/>
            <person name="McKernan B."/>
            <person name="McKernan K."/>
            <person name="Mendez-Lago M."/>
            <person name="Minx P."/>
            <person name="Mollenhauer M.U."/>
            <person name="Montooth K."/>
            <person name="Mount S.M."/>
            <person name="Mu X."/>
            <person name="Myers E."/>
            <person name="Negre B."/>
            <person name="Newfeld S."/>
            <person name="Nielsen R."/>
            <person name="Noor M.A."/>
            <person name="O'Grady P."/>
            <person name="Pachter L."/>
            <person name="Papaceit M."/>
            <person name="Parisi M.J."/>
            <person name="Parisi M."/>
            <person name="Parts L."/>
            <person name="Pedersen J.S."/>
            <person name="Pesole G."/>
            <person name="Phillippy A.M."/>
            <person name="Ponting C.P."/>
            <person name="Pop M."/>
            <person name="Porcelli D."/>
            <person name="Powell J.R."/>
            <person name="Prohaska S."/>
            <person name="Pruitt K."/>
            <person name="Puig M."/>
            <person name="Quesneville H."/>
            <person name="Ram K.R."/>
            <person name="Rand D."/>
            <person name="Rasmussen M.D."/>
            <person name="Reed L.K."/>
            <person name="Reenan R."/>
            <person name="Reily A."/>
            <person name="Remington K.A."/>
            <person name="Rieger T.T."/>
            <person name="Ritchie M.G."/>
            <person name="Robin C."/>
            <person name="Rogers Y.H."/>
            <person name="Rohde C."/>
            <person name="Rozas J."/>
            <person name="Rubenfield M.J."/>
            <person name="Ruiz A."/>
            <person name="Russo S."/>
            <person name="Salzberg S.L."/>
            <person name="Sanchez-Gracia A."/>
            <person name="Saranga D.J."/>
            <person name="Sato H."/>
            <person name="Schaeffer S.W."/>
            <person name="Schatz M.C."/>
            <person name="Schlenke T."/>
            <person name="Schwartz R."/>
            <person name="Segarra C."/>
            <person name="Singh R.S."/>
            <person name="Sirot L."/>
            <person name="Sirota M."/>
            <person name="Sisneros N.B."/>
            <person name="Smith C.D."/>
            <person name="Smith T.F."/>
            <person name="Spieth J."/>
            <person name="Stage D.E."/>
            <person name="Stark A."/>
            <person name="Stephan W."/>
            <person name="Strausberg R.L."/>
            <person name="Strempel S."/>
            <person name="Sturgill D."/>
            <person name="Sutton G."/>
            <person name="Sutton G.G."/>
            <person name="Tao W."/>
            <person name="Teichmann S."/>
            <person name="Tobari Y.N."/>
            <person name="Tomimura Y."/>
            <person name="Tsolas J.M."/>
            <person name="Valente V.L."/>
            <person name="Venter E."/>
            <person name="Venter J.C."/>
            <person name="Vicario S."/>
            <person name="Vieira F.G."/>
            <person name="Vilella A.J."/>
            <person name="Villasante A."/>
            <person name="Walenz B."/>
            <person name="Wang J."/>
            <person name="Wasserman M."/>
            <person name="Watts T."/>
            <person name="Wilson D."/>
            <person name="Wilson R.K."/>
            <person name="Wing R.A."/>
            <person name="Wolfner M.F."/>
            <person name="Wong A."/>
            <person name="Wong G.K."/>
            <person name="Wu C.I."/>
            <person name="Wu G."/>
            <person name="Yamamoto D."/>
            <person name="Yang H.P."/>
            <person name="Yang S.P."/>
            <person name="Yorke J.A."/>
            <person name="Yoshida K."/>
            <person name="Zdobnov E."/>
            <person name="Zhang P."/>
            <person name="Zhang Y."/>
            <person name="Zimin A.V."/>
            <person name="Baldwin J."/>
            <person name="Abdouelleil A."/>
            <person name="Abdulkadir J."/>
            <person name="Abebe A."/>
            <person name="Abera B."/>
            <person name="Abreu J."/>
            <person name="Acer S.C."/>
            <person name="Aftuck L."/>
            <person name="Alexander A."/>
            <person name="An P."/>
            <person name="Anderson E."/>
            <person name="Anderson S."/>
            <person name="Arachi H."/>
            <person name="Azer M."/>
            <person name="Bachantsang P."/>
            <person name="Barry A."/>
            <person name="Bayul T."/>
            <person name="Berlin A."/>
            <person name="Bessette D."/>
            <person name="Bloom T."/>
            <person name="Blye J."/>
            <person name="Boguslavskiy L."/>
            <person name="Bonnet C."/>
            <person name="Boukhgalter B."/>
            <person name="Bourzgui I."/>
            <person name="Brown A."/>
            <person name="Cahill P."/>
            <person name="Channer S."/>
            <person name="Cheshatsang Y."/>
            <person name="Chuda L."/>
            <person name="Citroen M."/>
            <person name="Collymore A."/>
            <person name="Cooke P."/>
            <person name="Costello M."/>
            <person name="D'Aco K."/>
            <person name="Daza R."/>
            <person name="De Haan G."/>
            <person name="DeGray S."/>
            <person name="DeMaso C."/>
            <person name="Dhargay N."/>
            <person name="Dooley K."/>
            <person name="Dooley E."/>
            <person name="Doricent M."/>
            <person name="Dorje P."/>
            <person name="Dorjee K."/>
            <person name="Dupes A."/>
            <person name="Elong R."/>
            <person name="Falk J."/>
            <person name="Farina A."/>
            <person name="Faro S."/>
            <person name="Ferguson D."/>
            <person name="Fisher S."/>
            <person name="Foley C.D."/>
            <person name="Franke A."/>
            <person name="Friedrich D."/>
            <person name="Gadbois L."/>
            <person name="Gearin G."/>
            <person name="Gearin C.R."/>
            <person name="Giannoukos G."/>
            <person name="Goode T."/>
            <person name="Graham J."/>
            <person name="Grandbois E."/>
            <person name="Grewal S."/>
            <person name="Gyaltsen K."/>
            <person name="Hafez N."/>
            <person name="Hagos B."/>
            <person name="Hall J."/>
            <person name="Henson C."/>
            <person name="Hollinger A."/>
            <person name="Honan T."/>
            <person name="Huard M.D."/>
            <person name="Hughes L."/>
            <person name="Hurhula B."/>
            <person name="Husby M.E."/>
            <person name="Kamat A."/>
            <person name="Kanga B."/>
            <person name="Kashin S."/>
            <person name="Khazanovich D."/>
            <person name="Kisner P."/>
            <person name="Lance K."/>
            <person name="Lara M."/>
            <person name="Lee W."/>
            <person name="Lennon N."/>
            <person name="Letendre F."/>
            <person name="LeVine R."/>
            <person name="Lipovsky A."/>
            <person name="Liu X."/>
            <person name="Liu J."/>
            <person name="Liu S."/>
            <person name="Lokyitsang T."/>
            <person name="Lokyitsang Y."/>
            <person name="Lubonja R."/>
            <person name="Lui A."/>
            <person name="MacDonald P."/>
            <person name="Magnisalis V."/>
            <person name="Maru K."/>
            <person name="Matthews C."/>
            <person name="McCusker W."/>
            <person name="McDonough S."/>
            <person name="Mehta T."/>
            <person name="Meldrim J."/>
            <person name="Meneus L."/>
            <person name="Mihai O."/>
            <person name="Mihalev A."/>
            <person name="Mihova T."/>
            <person name="Mittelman R."/>
            <person name="Mlenga V."/>
            <person name="Montmayeur A."/>
            <person name="Mulrain L."/>
            <person name="Navidi A."/>
            <person name="Naylor J."/>
            <person name="Negash T."/>
            <person name="Nguyen T."/>
            <person name="Nguyen N."/>
            <person name="Nicol R."/>
            <person name="Norbu C."/>
            <person name="Norbu N."/>
            <person name="Novod N."/>
            <person name="O'Neill B."/>
            <person name="Osman S."/>
            <person name="Markiewicz E."/>
            <person name="Oyono O.L."/>
            <person name="Patti C."/>
            <person name="Phunkhang P."/>
            <person name="Pierre F."/>
            <person name="Priest M."/>
            <person name="Raghuraman S."/>
            <person name="Rege F."/>
            <person name="Reyes R."/>
            <person name="Rise C."/>
            <person name="Rogov P."/>
            <person name="Ross K."/>
            <person name="Ryan E."/>
            <person name="Settipalli S."/>
            <person name="Shea T."/>
            <person name="Sherpa N."/>
            <person name="Shi L."/>
            <person name="Shih D."/>
            <person name="Sparrow T."/>
            <person name="Spaulding J."/>
            <person name="Stalker J."/>
            <person name="Stange-Thomann N."/>
            <person name="Stavropoulos S."/>
            <person name="Stone C."/>
            <person name="Strader C."/>
            <person name="Tesfaye S."/>
            <person name="Thomson T."/>
            <person name="Thoulutsang Y."/>
            <person name="Thoulutsang D."/>
            <person name="Topham K."/>
            <person name="Topping I."/>
            <person name="Tsamla T."/>
            <person name="Vassiliev H."/>
            <person name="Vo A."/>
            <person name="Wangchuk T."/>
            <person name="Wangdi T."/>
            <person name="Weiand M."/>
            <person name="Wilkinson J."/>
            <person name="Wilson A."/>
            <person name="Yadav S."/>
            <person name="Young G."/>
            <person name="Yu Q."/>
            <person name="Zembek L."/>
            <person name="Zhong D."/>
            <person name="Zimmer A."/>
            <person name="Zwirko Z."/>
            <person name="Jaffe D.B."/>
            <person name="Alvarez P."/>
            <person name="Brockman W."/>
            <person name="Butler J."/>
            <person name="Chin C."/>
            <person name="Gnerre S."/>
            <person name="Grabherr M."/>
            <person name="Kleber M."/>
            <person name="Mauceli E."/>
            <person name="MacCallum I."/>
        </authorList>
    </citation>
    <scope>NUCLEOTIDE SEQUENCE [LARGE SCALE GENOMIC DNA]</scope>
    <source>
        <strain evidence="5">Tai18E2 / Tucson 14021-0261.01</strain>
    </source>
</reference>
<feature type="transmembrane region" description="Helical" evidence="2">
    <location>
        <begin position="358"/>
        <end position="381"/>
    </location>
</feature>
<dbReference type="PROSITE" id="PS50184">
    <property type="entry name" value="VWFC_2"/>
    <property type="match status" value="1"/>
</dbReference>
<evidence type="ECO:0000259" key="3">
    <source>
        <dbReference type="PROSITE" id="PS50184"/>
    </source>
</evidence>
<evidence type="ECO:0000256" key="2">
    <source>
        <dbReference type="SAM" id="Phobius"/>
    </source>
</evidence>
<evidence type="ECO:0000256" key="1">
    <source>
        <dbReference type="SAM" id="MobiDB-lite"/>
    </source>
</evidence>
<gene>
    <name evidence="4" type="primary">Dyak\GE27682</name>
    <name evidence="4" type="synonym">GE27682</name>
    <name evidence="4" type="ORF">Dyak_GE27682</name>
</gene>